<organism evidence="2">
    <name type="scientific">uncultured Nocardioidaceae bacterium</name>
    <dbReference type="NCBI Taxonomy" id="253824"/>
    <lineage>
        <taxon>Bacteria</taxon>
        <taxon>Bacillati</taxon>
        <taxon>Actinomycetota</taxon>
        <taxon>Actinomycetes</taxon>
        <taxon>Propionibacteriales</taxon>
        <taxon>Nocardioidaceae</taxon>
        <taxon>environmental samples</taxon>
    </lineage>
</organism>
<feature type="transmembrane region" description="Helical" evidence="1">
    <location>
        <begin position="153"/>
        <end position="177"/>
    </location>
</feature>
<evidence type="ECO:0000313" key="2">
    <source>
        <dbReference type="EMBL" id="CAA9320699.1"/>
    </source>
</evidence>
<feature type="transmembrane region" description="Helical" evidence="1">
    <location>
        <begin position="62"/>
        <end position="81"/>
    </location>
</feature>
<keyword evidence="1" id="KW-0812">Transmembrane</keyword>
<keyword evidence="1" id="KW-0472">Membrane</keyword>
<keyword evidence="1" id="KW-1133">Transmembrane helix</keyword>
<accession>A0A6J4L2I2</accession>
<evidence type="ECO:0008006" key="3">
    <source>
        <dbReference type="Google" id="ProtNLM"/>
    </source>
</evidence>
<feature type="transmembrane region" description="Helical" evidence="1">
    <location>
        <begin position="269"/>
        <end position="291"/>
    </location>
</feature>
<feature type="transmembrane region" description="Helical" evidence="1">
    <location>
        <begin position="36"/>
        <end position="55"/>
    </location>
</feature>
<feature type="transmembrane region" description="Helical" evidence="1">
    <location>
        <begin position="353"/>
        <end position="374"/>
    </location>
</feature>
<feature type="transmembrane region" description="Helical" evidence="1">
    <location>
        <begin position="189"/>
        <end position="216"/>
    </location>
</feature>
<feature type="transmembrane region" description="Helical" evidence="1">
    <location>
        <begin position="228"/>
        <end position="257"/>
    </location>
</feature>
<protein>
    <recommendedName>
        <fullName evidence="3">Integral membrane protein</fullName>
    </recommendedName>
</protein>
<gene>
    <name evidence="2" type="ORF">AVDCRST_MAG46-809</name>
</gene>
<dbReference type="EMBL" id="CADCUD010000059">
    <property type="protein sequence ID" value="CAA9320699.1"/>
    <property type="molecule type" value="Genomic_DNA"/>
</dbReference>
<proteinExistence type="predicted"/>
<name>A0A6J4L2I2_9ACTN</name>
<evidence type="ECO:0000256" key="1">
    <source>
        <dbReference type="SAM" id="Phobius"/>
    </source>
</evidence>
<reference evidence="2" key="1">
    <citation type="submission" date="2020-02" db="EMBL/GenBank/DDBJ databases">
        <authorList>
            <person name="Meier V. D."/>
        </authorList>
    </citation>
    <scope>NUCLEOTIDE SEQUENCE</scope>
    <source>
        <strain evidence="2">AVDCRST_MAG46</strain>
    </source>
</reference>
<sequence length="423" mass="44366">MAGLTAAAAAYPSLTGQVVRAHWAPTWADWLPRITAWTPVAIVVAVVLLGAAPLAGRLSWRWLLLVAWAATWIWTMTLALVDGRSGIDTTFARPGEYLTDASSVDSVSQAFAEFIPRIPIDAPDRWDTHVAGHPIGALLLFVGLVRLGFDDPFSLGLLVLTFGTTAVTAVMIALRAVAGENAARAATPFLVLGPAAIFVGVSADGVYMAITAWGLAALASATSRTRSAIPMAIAAGLLLGAGVYVSYGLPLIGLIALGTLLAGRTWRPLPWALGGALTVAAVFTAAGFAWWDAYPVLVERYYDGIAADRPYSYWVWANLGAWAICAGVGVGAGIAHGLRLVAARTPLSEAGRAVLLLGGTAVGCLLVATVSGMSKAEVERIWLPFTPWALCLLALLPAGHRRPVLALQVVLALLTQHLLLSDW</sequence>
<dbReference type="AlphaFoldDB" id="A0A6J4L2I2"/>
<feature type="transmembrane region" description="Helical" evidence="1">
    <location>
        <begin position="311"/>
        <end position="341"/>
    </location>
</feature>